<dbReference type="EMBL" id="JAKOAV010000040">
    <property type="protein sequence ID" value="MDF9409722.1"/>
    <property type="molecule type" value="Genomic_DNA"/>
</dbReference>
<keyword evidence="2" id="KW-1185">Reference proteome</keyword>
<reference evidence="1" key="1">
    <citation type="submission" date="2022-02" db="EMBL/GenBank/DDBJ databases">
        <authorList>
            <person name="Leng L."/>
        </authorList>
    </citation>
    <scope>NUCLEOTIDE SEQUENCE</scope>
    <source>
        <strain evidence="1">JI</strain>
    </source>
</reference>
<dbReference type="RefSeq" id="WP_277445230.1">
    <property type="nucleotide sequence ID" value="NZ_JAKOAV010000040.1"/>
</dbReference>
<keyword evidence="1" id="KW-0418">Kinase</keyword>
<evidence type="ECO:0000313" key="1">
    <source>
        <dbReference type="EMBL" id="MDF9409722.1"/>
    </source>
</evidence>
<sequence length="170" mass="19312">MNHLRMLWEQHDVWTWSTITSIVFGLPNVDAVVARLLRNPVDFEHALLPFYGERIAAKFRDLLKDHLVIAADLVKAAKAGDNKAAAEAERKWYANADAIAVFLGSINPYWSQEQWRMMMYRHLALVKAEAVNMLAGKYEASIAAYDENEIHTLGMADVMAEGLIKQFHIN</sequence>
<dbReference type="AlphaFoldDB" id="A0A9X4H741"/>
<dbReference type="GO" id="GO:0016301">
    <property type="term" value="F:kinase activity"/>
    <property type="evidence" value="ECO:0007669"/>
    <property type="project" value="UniProtKB-KW"/>
</dbReference>
<protein>
    <submittedName>
        <fullName evidence="1">Acetylglutamate kinase</fullName>
    </submittedName>
</protein>
<organism evidence="1 2">
    <name type="scientific">Pelotomaculum isophthalicicum JI</name>
    <dbReference type="NCBI Taxonomy" id="947010"/>
    <lineage>
        <taxon>Bacteria</taxon>
        <taxon>Bacillati</taxon>
        <taxon>Bacillota</taxon>
        <taxon>Clostridia</taxon>
        <taxon>Eubacteriales</taxon>
        <taxon>Desulfotomaculaceae</taxon>
        <taxon>Pelotomaculum</taxon>
    </lineage>
</organism>
<dbReference type="Proteomes" id="UP001154312">
    <property type="component" value="Unassembled WGS sequence"/>
</dbReference>
<evidence type="ECO:0000313" key="2">
    <source>
        <dbReference type="Proteomes" id="UP001154312"/>
    </source>
</evidence>
<name>A0A9X4H741_9FIRM</name>
<keyword evidence="1" id="KW-0808">Transferase</keyword>
<proteinExistence type="predicted"/>
<comment type="caution">
    <text evidence="1">The sequence shown here is derived from an EMBL/GenBank/DDBJ whole genome shotgun (WGS) entry which is preliminary data.</text>
</comment>
<accession>A0A9X4H741</accession>
<gene>
    <name evidence="1" type="ORF">L7E55_15425</name>
</gene>